<evidence type="ECO:0000313" key="3">
    <source>
        <dbReference type="Proteomes" id="UP000094112"/>
    </source>
</evidence>
<dbReference type="EMBL" id="KV454210">
    <property type="protein sequence ID" value="ODQ60167.1"/>
    <property type="molecule type" value="Genomic_DNA"/>
</dbReference>
<sequence>MISQQQHSTDHLKYSHNQMLELKHYLPYENSIASFITLPKASVYSRVKSVKDAGFDSFELMENDLPDIMDDLPRFKKYLDDIGLKISIFQPFRDLEGSWNGFENRLASFSKRLDVMKVLDIDLILVCSNCQLPKSEIPQSAFVEQLQIASDLALGKGIKIAYEALSWGTYISKFEQNWEIVKLVNRPNLGICIDSFHLFIHGSKLDIIDEMAGKIFFVQLSDSMKLKMPKLIDHARNFRYLPGQGSFDIAELVKKIHDVGYDGPMSLECFCRPFKSFNDLGYVSREALASLYNVQLDLIKDGGIQADIPRQLNFQNCHVKGFKSSRQHIVFKNPNADLDLEILVTPADTFKTRHYLFQYGMFLDCFKEYEPLDKDIRKSITFHCSRLTFNSLLIYIKSVLGLKEENNKNSYFGLPEYKTFTNGVVSINLECDDNQMPLKSFF</sequence>
<dbReference type="SUPFAM" id="SSF51658">
    <property type="entry name" value="Xylose isomerase-like"/>
    <property type="match status" value="1"/>
</dbReference>
<dbReference type="Pfam" id="PF01261">
    <property type="entry name" value="AP_endonuc_2"/>
    <property type="match status" value="1"/>
</dbReference>
<accession>A0A1E3P5Q4</accession>
<keyword evidence="3" id="KW-1185">Reference proteome</keyword>
<dbReference type="GeneID" id="30197684"/>
<dbReference type="InterPro" id="IPR013022">
    <property type="entry name" value="Xyl_isomerase-like_TIM-brl"/>
</dbReference>
<dbReference type="PANTHER" id="PTHR12110:SF21">
    <property type="entry name" value="XYLOSE ISOMERASE-LIKE TIM BARREL DOMAIN-CONTAINING PROTEIN"/>
    <property type="match status" value="1"/>
</dbReference>
<name>A0A1E3P5Q4_WICAA</name>
<protein>
    <recommendedName>
        <fullName evidence="1">Xylose isomerase-like TIM barrel domain-containing protein</fullName>
    </recommendedName>
</protein>
<dbReference type="Proteomes" id="UP000094112">
    <property type="component" value="Unassembled WGS sequence"/>
</dbReference>
<dbReference type="STRING" id="683960.A0A1E3P5Q4"/>
<feature type="domain" description="Xylose isomerase-like TIM barrel" evidence="1">
    <location>
        <begin position="48"/>
        <end position="290"/>
    </location>
</feature>
<reference evidence="2 3" key="1">
    <citation type="journal article" date="2016" name="Proc. Natl. Acad. Sci. U.S.A.">
        <title>Comparative genomics of biotechnologically important yeasts.</title>
        <authorList>
            <person name="Riley R."/>
            <person name="Haridas S."/>
            <person name="Wolfe K.H."/>
            <person name="Lopes M.R."/>
            <person name="Hittinger C.T."/>
            <person name="Goeker M."/>
            <person name="Salamov A.A."/>
            <person name="Wisecaver J.H."/>
            <person name="Long T.M."/>
            <person name="Calvey C.H."/>
            <person name="Aerts A.L."/>
            <person name="Barry K.W."/>
            <person name="Choi C."/>
            <person name="Clum A."/>
            <person name="Coughlan A.Y."/>
            <person name="Deshpande S."/>
            <person name="Douglass A.P."/>
            <person name="Hanson S.J."/>
            <person name="Klenk H.-P."/>
            <person name="LaButti K.M."/>
            <person name="Lapidus A."/>
            <person name="Lindquist E.A."/>
            <person name="Lipzen A.M."/>
            <person name="Meier-Kolthoff J.P."/>
            <person name="Ohm R.A."/>
            <person name="Otillar R.P."/>
            <person name="Pangilinan J.L."/>
            <person name="Peng Y."/>
            <person name="Rokas A."/>
            <person name="Rosa C.A."/>
            <person name="Scheuner C."/>
            <person name="Sibirny A.A."/>
            <person name="Slot J.C."/>
            <person name="Stielow J.B."/>
            <person name="Sun H."/>
            <person name="Kurtzman C.P."/>
            <person name="Blackwell M."/>
            <person name="Grigoriev I.V."/>
            <person name="Jeffries T.W."/>
        </authorList>
    </citation>
    <scope>NUCLEOTIDE SEQUENCE [LARGE SCALE GENOMIC DNA]</scope>
    <source>
        <strain evidence="3">ATCC 58044 / CBS 1984 / NCYC 433 / NRRL Y-366-8</strain>
    </source>
</reference>
<dbReference type="Gene3D" id="3.20.20.150">
    <property type="entry name" value="Divalent-metal-dependent TIM barrel enzymes"/>
    <property type="match status" value="1"/>
</dbReference>
<dbReference type="AlphaFoldDB" id="A0A1E3P5Q4"/>
<dbReference type="OrthoDB" id="5360893at2759"/>
<dbReference type="RefSeq" id="XP_019039374.1">
    <property type="nucleotide sequence ID" value="XM_019180438.1"/>
</dbReference>
<dbReference type="InterPro" id="IPR050312">
    <property type="entry name" value="IolE/XylAMocC-like"/>
</dbReference>
<dbReference type="PANTHER" id="PTHR12110">
    <property type="entry name" value="HYDROXYPYRUVATE ISOMERASE"/>
    <property type="match status" value="1"/>
</dbReference>
<evidence type="ECO:0000259" key="1">
    <source>
        <dbReference type="Pfam" id="PF01261"/>
    </source>
</evidence>
<proteinExistence type="predicted"/>
<dbReference type="InterPro" id="IPR036237">
    <property type="entry name" value="Xyl_isomerase-like_sf"/>
</dbReference>
<gene>
    <name evidence="2" type="ORF">WICANDRAFT_105162</name>
</gene>
<evidence type="ECO:0000313" key="2">
    <source>
        <dbReference type="EMBL" id="ODQ60167.1"/>
    </source>
</evidence>
<organism evidence="2 3">
    <name type="scientific">Wickerhamomyces anomalus (strain ATCC 58044 / CBS 1984 / NCYC 433 / NRRL Y-366-8)</name>
    <name type="common">Yeast</name>
    <name type="synonym">Hansenula anomala</name>
    <dbReference type="NCBI Taxonomy" id="683960"/>
    <lineage>
        <taxon>Eukaryota</taxon>
        <taxon>Fungi</taxon>
        <taxon>Dikarya</taxon>
        <taxon>Ascomycota</taxon>
        <taxon>Saccharomycotina</taxon>
        <taxon>Saccharomycetes</taxon>
        <taxon>Phaffomycetales</taxon>
        <taxon>Wickerhamomycetaceae</taxon>
        <taxon>Wickerhamomyces</taxon>
    </lineage>
</organism>